<keyword evidence="2" id="KW-1185">Reference proteome</keyword>
<proteinExistence type="predicted"/>
<dbReference type="Proteomes" id="UP000290378">
    <property type="component" value="Unassembled WGS sequence"/>
</dbReference>
<dbReference type="AlphaFoldDB" id="A0A6M8N8F8"/>
<comment type="caution">
    <text evidence="1">The sequence shown here is derived from an EMBL/GenBank/DDBJ whole genome shotgun (WGS) entry which is preliminary data.</text>
</comment>
<dbReference type="RefSeq" id="WP_129013099.1">
    <property type="nucleotide sequence ID" value="NZ_CBCSEI010000005.1"/>
</dbReference>
<evidence type="ECO:0000313" key="2">
    <source>
        <dbReference type="Proteomes" id="UP000290378"/>
    </source>
</evidence>
<reference evidence="1 2" key="1">
    <citation type="submission" date="2017-09" db="EMBL/GenBank/DDBJ databases">
        <title>Genomics of the genus Arcobacter.</title>
        <authorList>
            <person name="Perez-Cataluna A."/>
            <person name="Figueras M.J."/>
            <person name="Salas-Masso N."/>
        </authorList>
    </citation>
    <scope>NUCLEOTIDE SEQUENCE [LARGE SCALE GENOMIC DNA]</scope>
    <source>
        <strain evidence="1 2">CECT 7834</strain>
    </source>
</reference>
<dbReference type="EMBL" id="NXII01000005">
    <property type="protein sequence ID" value="RXI41859.1"/>
    <property type="molecule type" value="Genomic_DNA"/>
</dbReference>
<organism evidence="1 2">
    <name type="scientific">Arcobacter cloacae</name>
    <dbReference type="NCBI Taxonomy" id="1054034"/>
    <lineage>
        <taxon>Bacteria</taxon>
        <taxon>Pseudomonadati</taxon>
        <taxon>Campylobacterota</taxon>
        <taxon>Epsilonproteobacteria</taxon>
        <taxon>Campylobacterales</taxon>
        <taxon>Arcobacteraceae</taxon>
        <taxon>Arcobacter</taxon>
    </lineage>
</organism>
<protein>
    <submittedName>
        <fullName evidence="1">Uncharacterized protein</fullName>
    </submittedName>
</protein>
<name>A0A6M8N8F8_9BACT</name>
<sequence length="124" mass="14676">MHNNFNFIKILLILITFIPIQFNNSYLYFLEQFSSDNKTYKYQDYVKIKYLSQNAINYSSKIELNSNLDNLKRVFSSSDDFIDISFLITFKKVLTNEKITNLINIDLKDNLLSIINPRAPPFLF</sequence>
<accession>A0A6M8N8F8</accession>
<evidence type="ECO:0000313" key="1">
    <source>
        <dbReference type="EMBL" id="RXI41859.1"/>
    </source>
</evidence>
<gene>
    <name evidence="1" type="ORF">CP963_04670</name>
</gene>